<name>A0A8S9M039_BRACR</name>
<reference evidence="1" key="1">
    <citation type="submission" date="2019-12" db="EMBL/GenBank/DDBJ databases">
        <title>Genome sequencing and annotation of Brassica cretica.</title>
        <authorList>
            <person name="Studholme D.J."/>
            <person name="Sarris P.F."/>
        </authorList>
    </citation>
    <scope>NUCLEOTIDE SEQUENCE</scope>
    <source>
        <strain evidence="1">PFS-102/07</strain>
        <tissue evidence="1">Leaf</tissue>
    </source>
</reference>
<proteinExistence type="predicted"/>
<gene>
    <name evidence="1" type="ORF">F2Q70_00013401</name>
</gene>
<organism evidence="1">
    <name type="scientific">Brassica cretica</name>
    <name type="common">Mustard</name>
    <dbReference type="NCBI Taxonomy" id="69181"/>
    <lineage>
        <taxon>Eukaryota</taxon>
        <taxon>Viridiplantae</taxon>
        <taxon>Streptophyta</taxon>
        <taxon>Embryophyta</taxon>
        <taxon>Tracheophyta</taxon>
        <taxon>Spermatophyta</taxon>
        <taxon>Magnoliopsida</taxon>
        <taxon>eudicotyledons</taxon>
        <taxon>Gunneridae</taxon>
        <taxon>Pentapetalae</taxon>
        <taxon>rosids</taxon>
        <taxon>malvids</taxon>
        <taxon>Brassicales</taxon>
        <taxon>Brassicaceae</taxon>
        <taxon>Brassiceae</taxon>
        <taxon>Brassica</taxon>
    </lineage>
</organism>
<protein>
    <submittedName>
        <fullName evidence="1">Uncharacterized protein</fullName>
    </submittedName>
</protein>
<comment type="caution">
    <text evidence="1">The sequence shown here is derived from an EMBL/GenBank/DDBJ whole genome shotgun (WGS) entry which is preliminary data.</text>
</comment>
<sequence length="363" mass="41676">MKNFGVGETSGTSFVRCCDMKWVVMCSPTCMVAYNTPWIIYDPVDTTNEPSSCLLPRGMRREVSHKVYEEENMRRTYKEERNLEVSPALVQWFGALAHVYLNHEKLQDGLRWLRFSAGVWAQEGSSRELRHDTDVVENGYDEVNVQIPKKYKYVFSQQIMLGQESVATPVTDRSEYDDRNTDEPSTFITLLPHMHAVRTLRSDRARAEARSLLGRYRCPFYIREHDTSISNFTVNTPHASTSAVSSLLYHLGQENFTGDRDGWEKSLRGLLEGLKGRESVTGRRMKNSVVGERARHRFRHCTVWSSARRIYRNSCMVAYTPWRFYDPVDTTIEPSSGPATPTGNETRSVAQDMSLVMNLSSRI</sequence>
<evidence type="ECO:0000313" key="1">
    <source>
        <dbReference type="EMBL" id="KAF2611258.1"/>
    </source>
</evidence>
<dbReference type="EMBL" id="QGKY02000089">
    <property type="protein sequence ID" value="KAF2611258.1"/>
    <property type="molecule type" value="Genomic_DNA"/>
</dbReference>
<accession>A0A8S9M039</accession>
<dbReference type="AlphaFoldDB" id="A0A8S9M039"/>